<comment type="caution">
    <text evidence="1">The sequence shown here is derived from an EMBL/GenBank/DDBJ whole genome shotgun (WGS) entry which is preliminary data.</text>
</comment>
<proteinExistence type="predicted"/>
<dbReference type="Proteomes" id="UP001147760">
    <property type="component" value="Unassembled WGS sequence"/>
</dbReference>
<evidence type="ECO:0000313" key="2">
    <source>
        <dbReference type="Proteomes" id="UP001147760"/>
    </source>
</evidence>
<sequence>MNKRPRSAHRRRKTVRIQETLNSLSSAIDTFHLDGFDIHNRTRFFTGCSLQNQPAETTDCVADVDT</sequence>
<dbReference type="EMBL" id="JAPWDO010000003">
    <property type="protein sequence ID" value="KAJ5478489.1"/>
    <property type="molecule type" value="Genomic_DNA"/>
</dbReference>
<dbReference type="AlphaFoldDB" id="A0A9X0BPZ4"/>
<reference evidence="1" key="2">
    <citation type="journal article" date="2023" name="IMA Fungus">
        <title>Comparative genomic study of the Penicillium genus elucidates a diverse pangenome and 15 lateral gene transfer events.</title>
        <authorList>
            <person name="Petersen C."/>
            <person name="Sorensen T."/>
            <person name="Nielsen M.R."/>
            <person name="Sondergaard T.E."/>
            <person name="Sorensen J.L."/>
            <person name="Fitzpatrick D.A."/>
            <person name="Frisvad J.C."/>
            <person name="Nielsen K.L."/>
        </authorList>
    </citation>
    <scope>NUCLEOTIDE SEQUENCE</scope>
    <source>
        <strain evidence="1">IBT 17660</strain>
    </source>
</reference>
<reference evidence="1" key="1">
    <citation type="submission" date="2022-12" db="EMBL/GenBank/DDBJ databases">
        <authorList>
            <person name="Petersen C."/>
        </authorList>
    </citation>
    <scope>NUCLEOTIDE SEQUENCE</scope>
    <source>
        <strain evidence="1">IBT 17660</strain>
    </source>
</reference>
<protein>
    <submittedName>
        <fullName evidence="1">Uncharacterized protein</fullName>
    </submittedName>
</protein>
<name>A0A9X0BPZ4_9EURO</name>
<organism evidence="1 2">
    <name type="scientific">Penicillium desertorum</name>
    <dbReference type="NCBI Taxonomy" id="1303715"/>
    <lineage>
        <taxon>Eukaryota</taxon>
        <taxon>Fungi</taxon>
        <taxon>Dikarya</taxon>
        <taxon>Ascomycota</taxon>
        <taxon>Pezizomycotina</taxon>
        <taxon>Eurotiomycetes</taxon>
        <taxon>Eurotiomycetidae</taxon>
        <taxon>Eurotiales</taxon>
        <taxon>Aspergillaceae</taxon>
        <taxon>Penicillium</taxon>
    </lineage>
</organism>
<keyword evidence="2" id="KW-1185">Reference proteome</keyword>
<gene>
    <name evidence="1" type="ORF">N7530_003998</name>
</gene>
<accession>A0A9X0BPZ4</accession>
<evidence type="ECO:0000313" key="1">
    <source>
        <dbReference type="EMBL" id="KAJ5478489.1"/>
    </source>
</evidence>